<sequence length="357" mass="40778">MDSRMPWETDCDPNHQSQSQSQTISQPQPPFSQTTNTIRRTYVKTSMNSEKATWDLMSTESFIRVCVEELEAGNRPGTHFNKLGCDNIEKKFSQLTGRCYKKAQLKNRWDSLKKEWSQWMSLVRDETGLGWDNVKQTVAADEEWWNRKIEIRPEVAKFRFRGPPLVQEQQLLFGDVVATGADAWTPSSGILPESYEEEQEDTVRRSGFESDNTERSGFERSSSKKNLRDTVFPIKFPTPITGKKHKKLTSSEKIARCLEDMVGTMKKESSSSQPRQFTIQECMDVLDGIDGIEAGGKVWMYATRVFLKPNVRELFIAIKTDALKKKWLEEQCENSSHKRSSETTSARTAVADNASCG</sequence>
<feature type="domain" description="Myb/SANT-like" evidence="2">
    <location>
        <begin position="54"/>
        <end position="147"/>
    </location>
</feature>
<evidence type="ECO:0000259" key="2">
    <source>
        <dbReference type="Pfam" id="PF12776"/>
    </source>
</evidence>
<evidence type="ECO:0000313" key="3">
    <source>
        <dbReference type="EMBL" id="CAH9134644.1"/>
    </source>
</evidence>
<reference evidence="3" key="1">
    <citation type="submission" date="2022-07" db="EMBL/GenBank/DDBJ databases">
        <authorList>
            <person name="Macas J."/>
            <person name="Novak P."/>
            <person name="Neumann P."/>
        </authorList>
    </citation>
    <scope>NUCLEOTIDE SEQUENCE</scope>
</reference>
<dbReference type="PANTHER" id="PTHR31704:SF37">
    <property type="entry name" value="HEAT SHOCK PROTEIN"/>
    <property type="match status" value="1"/>
</dbReference>
<accession>A0AAV0FHF4</accession>
<dbReference type="AlphaFoldDB" id="A0AAV0FHF4"/>
<organism evidence="3 4">
    <name type="scientific">Cuscuta epithymum</name>
    <dbReference type="NCBI Taxonomy" id="186058"/>
    <lineage>
        <taxon>Eukaryota</taxon>
        <taxon>Viridiplantae</taxon>
        <taxon>Streptophyta</taxon>
        <taxon>Embryophyta</taxon>
        <taxon>Tracheophyta</taxon>
        <taxon>Spermatophyta</taxon>
        <taxon>Magnoliopsida</taxon>
        <taxon>eudicotyledons</taxon>
        <taxon>Gunneridae</taxon>
        <taxon>Pentapetalae</taxon>
        <taxon>asterids</taxon>
        <taxon>lamiids</taxon>
        <taxon>Solanales</taxon>
        <taxon>Convolvulaceae</taxon>
        <taxon>Cuscuteae</taxon>
        <taxon>Cuscuta</taxon>
        <taxon>Cuscuta subgen. Cuscuta</taxon>
    </lineage>
</organism>
<feature type="region of interest" description="Disordered" evidence="1">
    <location>
        <begin position="333"/>
        <end position="357"/>
    </location>
</feature>
<feature type="region of interest" description="Disordered" evidence="1">
    <location>
        <begin position="1"/>
        <end position="35"/>
    </location>
</feature>
<evidence type="ECO:0000313" key="4">
    <source>
        <dbReference type="Proteomes" id="UP001152523"/>
    </source>
</evidence>
<gene>
    <name evidence="3" type="ORF">CEPIT_LOCUS33890</name>
</gene>
<feature type="compositionally biased region" description="Low complexity" evidence="1">
    <location>
        <begin position="16"/>
        <end position="35"/>
    </location>
</feature>
<name>A0AAV0FHF4_9ASTE</name>
<feature type="region of interest" description="Disordered" evidence="1">
    <location>
        <begin position="194"/>
        <end position="224"/>
    </location>
</feature>
<dbReference type="Proteomes" id="UP001152523">
    <property type="component" value="Unassembled WGS sequence"/>
</dbReference>
<protein>
    <recommendedName>
        <fullName evidence="2">Myb/SANT-like domain-containing protein</fullName>
    </recommendedName>
</protein>
<evidence type="ECO:0000256" key="1">
    <source>
        <dbReference type="SAM" id="MobiDB-lite"/>
    </source>
</evidence>
<comment type="caution">
    <text evidence="3">The sequence shown here is derived from an EMBL/GenBank/DDBJ whole genome shotgun (WGS) entry which is preliminary data.</text>
</comment>
<feature type="compositionally biased region" description="Basic and acidic residues" evidence="1">
    <location>
        <begin position="201"/>
        <end position="224"/>
    </location>
</feature>
<dbReference type="Pfam" id="PF12776">
    <property type="entry name" value="Myb_DNA-bind_3"/>
    <property type="match status" value="1"/>
</dbReference>
<dbReference type="InterPro" id="IPR024752">
    <property type="entry name" value="Myb/SANT-like_dom"/>
</dbReference>
<dbReference type="EMBL" id="CAMAPF010000982">
    <property type="protein sequence ID" value="CAH9134644.1"/>
    <property type="molecule type" value="Genomic_DNA"/>
</dbReference>
<dbReference type="PANTHER" id="PTHR31704">
    <property type="entry name" value="MYB/SANT-LIKE DNA-BINDING DOMAIN PROTEIN-RELATED"/>
    <property type="match status" value="1"/>
</dbReference>
<keyword evidence="4" id="KW-1185">Reference proteome</keyword>
<proteinExistence type="predicted"/>